<evidence type="ECO:0000313" key="2">
    <source>
        <dbReference type="EMBL" id="KAK3267806.1"/>
    </source>
</evidence>
<dbReference type="EMBL" id="LGRX02012185">
    <property type="protein sequence ID" value="KAK3267806.1"/>
    <property type="molecule type" value="Genomic_DNA"/>
</dbReference>
<keyword evidence="3" id="KW-1185">Reference proteome</keyword>
<proteinExistence type="predicted"/>
<dbReference type="AlphaFoldDB" id="A0AAE0FXC6"/>
<name>A0AAE0FXC6_9CHLO</name>
<evidence type="ECO:0000256" key="1">
    <source>
        <dbReference type="SAM" id="MobiDB-lite"/>
    </source>
</evidence>
<reference evidence="2 3" key="1">
    <citation type="journal article" date="2015" name="Genome Biol. Evol.">
        <title>Comparative Genomics of a Bacterivorous Green Alga Reveals Evolutionary Causalities and Consequences of Phago-Mixotrophic Mode of Nutrition.</title>
        <authorList>
            <person name="Burns J.A."/>
            <person name="Paasch A."/>
            <person name="Narechania A."/>
            <person name="Kim E."/>
        </authorList>
    </citation>
    <scope>NUCLEOTIDE SEQUENCE [LARGE SCALE GENOMIC DNA]</scope>
    <source>
        <strain evidence="2 3">PLY_AMNH</strain>
    </source>
</reference>
<feature type="compositionally biased region" description="Acidic residues" evidence="1">
    <location>
        <begin position="125"/>
        <end position="137"/>
    </location>
</feature>
<feature type="compositionally biased region" description="Pro residues" evidence="1">
    <location>
        <begin position="101"/>
        <end position="115"/>
    </location>
</feature>
<evidence type="ECO:0000313" key="3">
    <source>
        <dbReference type="Proteomes" id="UP001190700"/>
    </source>
</evidence>
<dbReference type="Proteomes" id="UP001190700">
    <property type="component" value="Unassembled WGS sequence"/>
</dbReference>
<sequence>MDDILNMLGQISQGGNSAAVTAGSPLVSSDLLASVLKNLKSNPSPQVPFANITNTLQPPSAPTPASSEPVMKEAASATPNISTVKEVENPVAIVPLFFQMSPPPQTEKASPPAPTQPDAQTQESTPEDDEDDDGTPP</sequence>
<organism evidence="2 3">
    <name type="scientific">Cymbomonas tetramitiformis</name>
    <dbReference type="NCBI Taxonomy" id="36881"/>
    <lineage>
        <taxon>Eukaryota</taxon>
        <taxon>Viridiplantae</taxon>
        <taxon>Chlorophyta</taxon>
        <taxon>Pyramimonadophyceae</taxon>
        <taxon>Pyramimonadales</taxon>
        <taxon>Pyramimonadaceae</taxon>
        <taxon>Cymbomonas</taxon>
    </lineage>
</organism>
<protein>
    <submittedName>
        <fullName evidence="2">Uncharacterized protein</fullName>
    </submittedName>
</protein>
<feature type="region of interest" description="Disordered" evidence="1">
    <location>
        <begin position="96"/>
        <end position="137"/>
    </location>
</feature>
<gene>
    <name evidence="2" type="ORF">CYMTET_23660</name>
</gene>
<feature type="region of interest" description="Disordered" evidence="1">
    <location>
        <begin position="55"/>
        <end position="82"/>
    </location>
</feature>
<comment type="caution">
    <text evidence="2">The sequence shown here is derived from an EMBL/GenBank/DDBJ whole genome shotgun (WGS) entry which is preliminary data.</text>
</comment>
<accession>A0AAE0FXC6</accession>